<accession>A0A2A9MAY3</accession>
<feature type="compositionally biased region" description="Basic and acidic residues" evidence="1">
    <location>
        <begin position="478"/>
        <end position="491"/>
    </location>
</feature>
<organism evidence="3 4">
    <name type="scientific">Besnoitia besnoiti</name>
    <name type="common">Apicomplexan protozoan</name>
    <dbReference type="NCBI Taxonomy" id="94643"/>
    <lineage>
        <taxon>Eukaryota</taxon>
        <taxon>Sar</taxon>
        <taxon>Alveolata</taxon>
        <taxon>Apicomplexa</taxon>
        <taxon>Conoidasida</taxon>
        <taxon>Coccidia</taxon>
        <taxon>Eucoccidiorida</taxon>
        <taxon>Eimeriorina</taxon>
        <taxon>Sarcocystidae</taxon>
        <taxon>Besnoitia</taxon>
    </lineage>
</organism>
<dbReference type="STRING" id="94643.A0A2A9MAY3"/>
<evidence type="ECO:0000313" key="4">
    <source>
        <dbReference type="Proteomes" id="UP000224006"/>
    </source>
</evidence>
<dbReference type="VEuPathDB" id="ToxoDB:BESB_076880"/>
<dbReference type="GeneID" id="40312614"/>
<feature type="region of interest" description="Disordered" evidence="1">
    <location>
        <begin position="373"/>
        <end position="400"/>
    </location>
</feature>
<feature type="transmembrane region" description="Helical" evidence="2">
    <location>
        <begin position="193"/>
        <end position="217"/>
    </location>
</feature>
<reference evidence="3 4" key="1">
    <citation type="submission" date="2017-09" db="EMBL/GenBank/DDBJ databases">
        <title>Genome sequencing of Besnoitia besnoiti strain Bb-Ger1.</title>
        <authorList>
            <person name="Schares G."/>
            <person name="Venepally P."/>
            <person name="Lorenzi H.A."/>
        </authorList>
    </citation>
    <scope>NUCLEOTIDE SEQUENCE [LARGE SCALE GENOMIC DNA]</scope>
    <source>
        <strain evidence="3 4">Bb-Ger1</strain>
    </source>
</reference>
<feature type="transmembrane region" description="Helical" evidence="2">
    <location>
        <begin position="248"/>
        <end position="268"/>
    </location>
</feature>
<proteinExistence type="predicted"/>
<feature type="compositionally biased region" description="Basic and acidic residues" evidence="1">
    <location>
        <begin position="452"/>
        <end position="461"/>
    </location>
</feature>
<feature type="transmembrane region" description="Helical" evidence="2">
    <location>
        <begin position="417"/>
        <end position="438"/>
    </location>
</feature>
<protein>
    <recommendedName>
        <fullName evidence="5">Transmembrane protein</fullName>
    </recommendedName>
</protein>
<keyword evidence="2" id="KW-0472">Membrane</keyword>
<feature type="transmembrane region" description="Helical" evidence="2">
    <location>
        <begin position="280"/>
        <end position="298"/>
    </location>
</feature>
<feature type="compositionally biased region" description="Basic residues" evidence="1">
    <location>
        <begin position="492"/>
        <end position="502"/>
    </location>
</feature>
<feature type="transmembrane region" description="Helical" evidence="2">
    <location>
        <begin position="150"/>
        <end position="173"/>
    </location>
</feature>
<feature type="region of interest" description="Disordered" evidence="1">
    <location>
        <begin position="452"/>
        <end position="502"/>
    </location>
</feature>
<keyword evidence="2" id="KW-0812">Transmembrane</keyword>
<feature type="transmembrane region" description="Helical" evidence="2">
    <location>
        <begin position="93"/>
        <end position="112"/>
    </location>
</feature>
<keyword evidence="2" id="KW-1133">Transmembrane helix</keyword>
<sequence length="502" mass="55094">MRKATLVSPSQEMTTAETNGNTVQKQNCSPGASRGPSCSSSDMPLASGGTGKFTERPPHEIPSSWSSSETCIWLAFFCSCSTAYFCFCDGEISALLTLSAAVFMLSTVFLVFHARVCYSVTQAFCQTYSASGADGASTASSRTSFHTASIVHLLCGGSACPKSAAVFALAILARVACNLSRPAYLPIDRSGDWLYQTLEVFSALLLVLLLGVVSVSCRQCQHITERTVAESTQGKDGETTIQLNDQKATFTSGCRFIFVAAVVCGLVLKHDLNESFLEDFAWSFAMYAETLAFIPFLRRQLFAVRTARQPAAHKKEDQRTALTENDDAILVDHRYHRNPVLARRLWRQFLFCLVVSRVIQVTFWAVTFDEFSPEGDPESLEMPTEKSESPAHTDGSVPQEPEWMAKVAIASRNIRGWFSLAAVVAQLCFSLYCMRVYISTQSDLEQKYSGDRKAAEGKETEDTAAPCTEAGAGSASLTEKETEQEKPEKPTQVRKRLVLSKQ</sequence>
<keyword evidence="4" id="KW-1185">Reference proteome</keyword>
<gene>
    <name evidence="3" type="ORF">BESB_076880</name>
</gene>
<dbReference type="OrthoDB" id="330685at2759"/>
<feature type="compositionally biased region" description="Polar residues" evidence="1">
    <location>
        <begin position="7"/>
        <end position="42"/>
    </location>
</feature>
<comment type="caution">
    <text evidence="3">The sequence shown here is derived from an EMBL/GenBank/DDBJ whole genome shotgun (WGS) entry which is preliminary data.</text>
</comment>
<dbReference type="EMBL" id="NWUJ01000008">
    <property type="protein sequence ID" value="PFH33471.1"/>
    <property type="molecule type" value="Genomic_DNA"/>
</dbReference>
<dbReference type="AlphaFoldDB" id="A0A2A9MAY3"/>
<dbReference type="KEGG" id="bbes:BESB_076880"/>
<evidence type="ECO:0008006" key="5">
    <source>
        <dbReference type="Google" id="ProtNLM"/>
    </source>
</evidence>
<name>A0A2A9MAY3_BESBE</name>
<dbReference type="Proteomes" id="UP000224006">
    <property type="component" value="Chromosome VII"/>
</dbReference>
<evidence type="ECO:0000256" key="2">
    <source>
        <dbReference type="SAM" id="Phobius"/>
    </source>
</evidence>
<dbReference type="RefSeq" id="XP_029217480.1">
    <property type="nucleotide sequence ID" value="XM_029366049.1"/>
</dbReference>
<feature type="region of interest" description="Disordered" evidence="1">
    <location>
        <begin position="1"/>
        <end position="61"/>
    </location>
</feature>
<evidence type="ECO:0000256" key="1">
    <source>
        <dbReference type="SAM" id="MobiDB-lite"/>
    </source>
</evidence>
<evidence type="ECO:0000313" key="3">
    <source>
        <dbReference type="EMBL" id="PFH33471.1"/>
    </source>
</evidence>